<reference evidence="2 5" key="1">
    <citation type="submission" date="2021-01" db="EMBL/GenBank/DDBJ databases">
        <title>Sequencing the genomes of 1000 actinobacteria strains.</title>
        <authorList>
            <person name="Klenk H.-P."/>
        </authorList>
    </citation>
    <scope>NUCLEOTIDE SEQUENCE [LARGE SCALE GENOMIC DNA]</scope>
    <source>
        <strain evidence="2 5">DSM 44581</strain>
    </source>
</reference>
<dbReference type="EMBL" id="CP072788">
    <property type="protein sequence ID" value="QTR02343.1"/>
    <property type="molecule type" value="Genomic_DNA"/>
</dbReference>
<dbReference type="InterPro" id="IPR025164">
    <property type="entry name" value="Toastrack_DUF4097"/>
</dbReference>
<feature type="domain" description="DUF4097" evidence="1">
    <location>
        <begin position="15"/>
        <end position="209"/>
    </location>
</feature>
<proteinExistence type="predicted"/>
<keyword evidence="5" id="KW-1185">Reference proteome</keyword>
<dbReference type="AlphaFoldDB" id="A0A8T8HUT9"/>
<dbReference type="Proteomes" id="UP001195724">
    <property type="component" value="Unassembled WGS sequence"/>
</dbReference>
<sequence>MPIFATPAPIEVTLDLSVGETRITASDRADTSVEVRPSDPFRDGDVKAADQTRVEYEDGRLRIRTPKQRGVFSRGGSVDVTIGLPTGSSVRGESALGGVVGRGRFGEFRFKSATGDLRLDRTGPATLRTAVGNIDLARGEGPADVVTGSGELHVEHVDGAAVLRNSNGAIRVGEVTGVLRAQAANGDISVGLAHTDVTATTANGNVRVDEVVRGATVLETAVGRLEVGIRAGTAAWLDVRSVVGAVHNTLQAAPGPETAADTVEIRARTGFGDIVIRRATPMEEDL</sequence>
<dbReference type="EMBL" id="JAFBCL010000001">
    <property type="protein sequence ID" value="MBM7813917.1"/>
    <property type="molecule type" value="Genomic_DNA"/>
</dbReference>
<name>A0A8T8HUT9_9PSEU</name>
<dbReference type="RefSeq" id="WP_204844495.1">
    <property type="nucleotide sequence ID" value="NZ_JAFBCL010000001.1"/>
</dbReference>
<evidence type="ECO:0000313" key="2">
    <source>
        <dbReference type="EMBL" id="MBM7813917.1"/>
    </source>
</evidence>
<dbReference type="Proteomes" id="UP000671828">
    <property type="component" value="Chromosome"/>
</dbReference>
<protein>
    <submittedName>
        <fullName evidence="2">DUF4097 and DUF4098 domain-containing protein YvlB</fullName>
    </submittedName>
    <submittedName>
        <fullName evidence="3">DUF4097 family beta strand repeat protein</fullName>
    </submittedName>
</protein>
<gene>
    <name evidence="3" type="ORF">J7S33_24780</name>
    <name evidence="2" type="ORF">JOE68_004782</name>
</gene>
<dbReference type="Pfam" id="PF13349">
    <property type="entry name" value="DUF4097"/>
    <property type="match status" value="1"/>
</dbReference>
<evidence type="ECO:0000313" key="5">
    <source>
        <dbReference type="Proteomes" id="UP001195724"/>
    </source>
</evidence>
<reference evidence="3" key="2">
    <citation type="submission" date="2021-04" db="EMBL/GenBank/DDBJ databases">
        <title>Saccharothrix algeriensis WGS.</title>
        <authorList>
            <person name="Stuskova K."/>
            <person name="Hakalova E."/>
            <person name="Tebbal A.B."/>
            <person name="Eichmeier A."/>
        </authorList>
    </citation>
    <scope>NUCLEOTIDE SEQUENCE</scope>
    <source>
        <strain evidence="3">NRRL B-24137</strain>
    </source>
</reference>
<evidence type="ECO:0000259" key="1">
    <source>
        <dbReference type="Pfam" id="PF13349"/>
    </source>
</evidence>
<evidence type="ECO:0000313" key="3">
    <source>
        <dbReference type="EMBL" id="QTR02343.1"/>
    </source>
</evidence>
<accession>A0A8T8HUT9</accession>
<evidence type="ECO:0000313" key="4">
    <source>
        <dbReference type="Proteomes" id="UP000671828"/>
    </source>
</evidence>
<dbReference type="Gene3D" id="2.160.20.120">
    <property type="match status" value="1"/>
</dbReference>
<organism evidence="3 4">
    <name type="scientific">Saccharothrix algeriensis</name>
    <dbReference type="NCBI Taxonomy" id="173560"/>
    <lineage>
        <taxon>Bacteria</taxon>
        <taxon>Bacillati</taxon>
        <taxon>Actinomycetota</taxon>
        <taxon>Actinomycetes</taxon>
        <taxon>Pseudonocardiales</taxon>
        <taxon>Pseudonocardiaceae</taxon>
        <taxon>Saccharothrix</taxon>
    </lineage>
</organism>